<dbReference type="OrthoDB" id="5386330at2759"/>
<dbReference type="GO" id="GO:0000981">
    <property type="term" value="F:DNA-binding transcription factor activity, RNA polymerase II-specific"/>
    <property type="evidence" value="ECO:0007669"/>
    <property type="project" value="InterPro"/>
</dbReference>
<dbReference type="PANTHER" id="PTHR37534:SF48">
    <property type="entry name" value="FINGER DOMAIN PROTEIN, PUTATIVE-RELATED"/>
    <property type="match status" value="1"/>
</dbReference>
<keyword evidence="4" id="KW-0238">DNA-binding</keyword>
<keyword evidence="6" id="KW-0539">Nucleus</keyword>
<evidence type="ECO:0000256" key="1">
    <source>
        <dbReference type="ARBA" id="ARBA00004123"/>
    </source>
</evidence>
<dbReference type="InterPro" id="IPR036864">
    <property type="entry name" value="Zn2-C6_fun-type_DNA-bd_sf"/>
</dbReference>
<dbReference type="GO" id="GO:0000976">
    <property type="term" value="F:transcription cis-regulatory region binding"/>
    <property type="evidence" value="ECO:0007669"/>
    <property type="project" value="TreeGrafter"/>
</dbReference>
<evidence type="ECO:0000313" key="10">
    <source>
        <dbReference type="Proteomes" id="UP000319257"/>
    </source>
</evidence>
<accession>A0A507B6M9</accession>
<dbReference type="SUPFAM" id="SSF57701">
    <property type="entry name" value="Zn2/Cys6 DNA-binding domain"/>
    <property type="match status" value="1"/>
</dbReference>
<dbReference type="EMBL" id="SKBQ01000026">
    <property type="protein sequence ID" value="TPX14766.1"/>
    <property type="molecule type" value="Genomic_DNA"/>
</dbReference>
<evidence type="ECO:0000313" key="9">
    <source>
        <dbReference type="EMBL" id="TPX14766.1"/>
    </source>
</evidence>
<keyword evidence="10" id="KW-1185">Reference proteome</keyword>
<evidence type="ECO:0000256" key="7">
    <source>
        <dbReference type="SAM" id="MobiDB-lite"/>
    </source>
</evidence>
<comment type="caution">
    <text evidence="9">The sequence shown here is derived from an EMBL/GenBank/DDBJ whole genome shotgun (WGS) entry which is preliminary data.</text>
</comment>
<gene>
    <name evidence="9" type="ORF">E0L32_005161</name>
</gene>
<name>A0A507B6M9_9PEZI</name>
<dbReference type="PROSITE" id="PS50048">
    <property type="entry name" value="ZN2_CY6_FUNGAL_2"/>
    <property type="match status" value="1"/>
</dbReference>
<evidence type="ECO:0000256" key="6">
    <source>
        <dbReference type="ARBA" id="ARBA00023242"/>
    </source>
</evidence>
<sequence>MGGPSTALTAPAVSKRQCWECLRRQLVCDSAYPVCNQCRTKGITCPGYEDKKPLTWLAPGRVTSRTRKRRKSPVYTTTTAPTPSPGPKCKPKPKSNSNGRPPSTSLVTLEPLPDQVSEPAEPDSRQLATALTQITLGSVGGVPRVVLRTEECDAYHAAYYYLVATQLADTPFVLPSLHRFVDYLPPAMRHIIVAMAYSHHILHRPYEPDKETLGRELAAFHRHRGYAIQALNKEIGCDASRGTDATMVTVLMFLMAELQQSPLPSWRQHVDGFMALMAVRGESLSELIRRAKHSRAGLLSFLILTVYSNTTSPPAEQVMVEELIEAIEPVGDLYSFAMYPNAPAPLEIFLCIARINLLRHQAASASPEVRAAALRPAAEQILQSILGFDAEAWAASHAAYLDEWRVVARAFRAAAALYLAHALQHLYPLAARREQLRALTRHHGAALRASLGEAAARPRARRGMAWPLVVAGVTGAEDEGLRRLVKEELVRLGREQGVASPAQAARVLERYWDSGRRGWDQCFDEPYALVL</sequence>
<dbReference type="GO" id="GO:0005634">
    <property type="term" value="C:nucleus"/>
    <property type="evidence" value="ECO:0007669"/>
    <property type="project" value="UniProtKB-SubCell"/>
</dbReference>
<evidence type="ECO:0000256" key="3">
    <source>
        <dbReference type="ARBA" id="ARBA00023015"/>
    </source>
</evidence>
<organism evidence="9 10">
    <name type="scientific">Thyridium curvatum</name>
    <dbReference type="NCBI Taxonomy" id="1093900"/>
    <lineage>
        <taxon>Eukaryota</taxon>
        <taxon>Fungi</taxon>
        <taxon>Dikarya</taxon>
        <taxon>Ascomycota</taxon>
        <taxon>Pezizomycotina</taxon>
        <taxon>Sordariomycetes</taxon>
        <taxon>Sordariomycetidae</taxon>
        <taxon>Thyridiales</taxon>
        <taxon>Thyridiaceae</taxon>
        <taxon>Thyridium</taxon>
    </lineage>
</organism>
<evidence type="ECO:0000256" key="4">
    <source>
        <dbReference type="ARBA" id="ARBA00023125"/>
    </source>
</evidence>
<keyword evidence="5" id="KW-0804">Transcription</keyword>
<feature type="compositionally biased region" description="Polar residues" evidence="7">
    <location>
        <begin position="95"/>
        <end position="107"/>
    </location>
</feature>
<protein>
    <recommendedName>
        <fullName evidence="8">Zn(2)-C6 fungal-type domain-containing protein</fullName>
    </recommendedName>
</protein>
<feature type="domain" description="Zn(2)-C6 fungal-type" evidence="8">
    <location>
        <begin position="17"/>
        <end position="45"/>
    </location>
</feature>
<dbReference type="Pfam" id="PF11951">
    <property type="entry name" value="Fungal_trans_2"/>
    <property type="match status" value="1"/>
</dbReference>
<proteinExistence type="predicted"/>
<evidence type="ECO:0000256" key="2">
    <source>
        <dbReference type="ARBA" id="ARBA00022833"/>
    </source>
</evidence>
<dbReference type="GO" id="GO:0045944">
    <property type="term" value="P:positive regulation of transcription by RNA polymerase II"/>
    <property type="evidence" value="ECO:0007669"/>
    <property type="project" value="TreeGrafter"/>
</dbReference>
<dbReference type="InterPro" id="IPR001138">
    <property type="entry name" value="Zn2Cys6_DnaBD"/>
</dbReference>
<dbReference type="PANTHER" id="PTHR37534">
    <property type="entry name" value="TRANSCRIPTIONAL ACTIVATOR PROTEIN UGA3"/>
    <property type="match status" value="1"/>
</dbReference>
<dbReference type="AlphaFoldDB" id="A0A507B6M9"/>
<reference evidence="9 10" key="1">
    <citation type="submission" date="2019-06" db="EMBL/GenBank/DDBJ databases">
        <title>Draft genome sequence of the filamentous fungus Phialemoniopsis curvata isolated from diesel fuel.</title>
        <authorList>
            <person name="Varaljay V.A."/>
            <person name="Lyon W.J."/>
            <person name="Crouch A.L."/>
            <person name="Drake C.E."/>
            <person name="Hollomon J.M."/>
            <person name="Nadeau L.J."/>
            <person name="Nunn H.S."/>
            <person name="Stevenson B.S."/>
            <person name="Bojanowski C.L."/>
            <person name="Crookes-Goodson W.J."/>
        </authorList>
    </citation>
    <scope>NUCLEOTIDE SEQUENCE [LARGE SCALE GENOMIC DNA]</scope>
    <source>
        <strain evidence="9 10">D216</strain>
    </source>
</reference>
<keyword evidence="2" id="KW-0862">Zinc</keyword>
<dbReference type="RefSeq" id="XP_030996477.1">
    <property type="nucleotide sequence ID" value="XM_031139652.1"/>
</dbReference>
<keyword evidence="3" id="KW-0805">Transcription regulation</keyword>
<dbReference type="Proteomes" id="UP000319257">
    <property type="component" value="Unassembled WGS sequence"/>
</dbReference>
<dbReference type="GO" id="GO:0008270">
    <property type="term" value="F:zinc ion binding"/>
    <property type="evidence" value="ECO:0007669"/>
    <property type="project" value="InterPro"/>
</dbReference>
<dbReference type="InterPro" id="IPR021858">
    <property type="entry name" value="Fun_TF"/>
</dbReference>
<comment type="subcellular location">
    <subcellularLocation>
        <location evidence="1">Nucleus</location>
    </subcellularLocation>
</comment>
<evidence type="ECO:0000256" key="5">
    <source>
        <dbReference type="ARBA" id="ARBA00023163"/>
    </source>
</evidence>
<dbReference type="InParanoid" id="A0A507B6M9"/>
<dbReference type="GeneID" id="41972608"/>
<feature type="region of interest" description="Disordered" evidence="7">
    <location>
        <begin position="59"/>
        <end position="109"/>
    </location>
</feature>
<evidence type="ECO:0000259" key="8">
    <source>
        <dbReference type="PROSITE" id="PS50048"/>
    </source>
</evidence>